<dbReference type="OrthoDB" id="2480973at2"/>
<feature type="chain" id="PRO_5039444203" description="Glycosyl hydrolase-like 10 domain-containing protein" evidence="1">
    <location>
        <begin position="29"/>
        <end position="1791"/>
    </location>
</feature>
<sequence>MSASKSRKWLACLLIASMLVAWIPWSKAEAAGAVLIDDDAHSLSAAGWTRQYAPRAGNYMTDAPNSLGNPSDIPMKQVLRGQYLFYSSANGLSNTIKKEVPIGSGRWYIEFEARIADLIMPSDNPAWNGFTVDTVAAGKRYRVTFNSKTGDMDSAFKVLIMKNSSSAYEETLVKLDDFADVHKWGIEYDGESTLTVTLDGKKIARSSGVNIATGFVDQVLLYNSSTSLQSGTNEVYLYSYKLVKGEKLRYSEQTVNDEALSFAAAGWTATVPQQGQYIIDSDHSQGNPDSVPLKPVSKGQYLFYGDETATASSPAAISKSLPIGSGAWTLQFKARIIDLMAPAATGADTGFIVQVAANQKAYKLVFNDRDKITAVKADHGGSYSQKRIDMPTDDLFHAWTISYDGNGSIYVDVDGKAIAEFGGMGMSTSANDGISLFSAAQNRLSGTTEVYMDSVQLTTSVMPAWAQTKSDAYSAEKAVNVLTDFSERLSDRNWVRSAAPANGNYISDFANSLGNPNNIPMLAIPQSQYLFYASSSGTASSITASPLSIGAGPWFLELDANIADLITPSATPISNGLSVEVIANAKKYKVTFNSMGSNGSMKLLVLKDAGGNVAESQITLPPDGTFHKWGIGFDGGSTLSVILDGQIVTRVSGVNVPDTAPDRIVLYNNAADLQSGTNEVYLDYLKLDKTNVPDWVFAAIDDNGENLSLSGWTRSNNPAGGNYITDYPNSLGNPNQVQMLPVSSGEYLFYSSQNGQYSHISKDAYIGSGSWYTQLEARIADLPTPSSNHAWRGFSVDITANAKRYRLSLNGKDSNGNINIYLLKPGNTYERKQAALPTSGGLHKWGIYFDGTNKISVDLDGTVVASFTYSSIAVTGADGIKLFADTSNLQSGTTEVYVDSIRLLRSFKPKLHVPNLTWNTLLNDDASSLSAAGWTSSTPPRTGVYMIDDEPNSLGNPNGVSLKPVPSGQYLAYADDTSTSGHYSSMKRNVTLGASAWTLQFDAKIVDLAKATNYYLWKGLAFNIYANNKRYMVALNSYDPAKGTIKVFLITNGTNSFKEREVYLPTDQNFHKWEIVYDGDGGLYLGLDDNLIVQANDSGIAAAVSDNITINNLAKDVYTTGTNEVYIDHIKLTQNKIPDWINYYPNISGVTVKPEASSSAIPVVVNIGGADPGWFANPNVQVQASVLDGTGLLVASGSHPLDAPTVSMNVYGGGGSGVRRLVVELLNGGVSVDKVMKEVDLFPAVTAVAPESALTSVSDAVYLFTAVDQMTNGSGQQAVSAGWQKAGYVYKGLEEGVTANVYSIIESTAAAQTLTLPVDLYGWFGVYVGYASGTERFDVADGSGTKTISFEPVHAKRLYSEQTIGEEFVTAANFNGRTLSFTPSPGKKARIAYIKLRGLTTEDIAEYTAADEGSLGKRAIYNNDGYTHFSSLKYNNVAALQNKAVNMFAGTDVGGVDWALGTTMQLNYDSQYAGIPFDSFTEDDPTLREIDMLAKGTIQNIYDESGKWAPEVLAQSASANGIDLNISLRMNAFYSMTSFPALNGQLYNDYTGTPYEARQLDANNNPTFRLSYYYSSFRDYIKNILSEVAAIPNVSGVNLDFGRYPYLFGNELTDVASRKSIITQLMSEIRTALPNKTISVRIPYWNYESYGLDPQAWIDQDLIDILIPSNISYEDFFDISPFMSMVEGSNVKLYAGIVSDLSGTDLTKEQEAIIRNGGTVENTKRTLSKTQYQKRAYDVYEAGADGVYIFNDWWNGKGIVGLLGDKVKVHKWHYFDYYSQLIENPVFITAP</sequence>
<feature type="signal peptide" evidence="1">
    <location>
        <begin position="1"/>
        <end position="28"/>
    </location>
</feature>
<comment type="caution">
    <text evidence="2">The sequence shown here is derived from an EMBL/GenBank/DDBJ whole genome shotgun (WGS) entry which is preliminary data.</text>
</comment>
<evidence type="ECO:0000313" key="3">
    <source>
        <dbReference type="Proteomes" id="UP000250369"/>
    </source>
</evidence>
<dbReference type="RefSeq" id="WP_113031150.1">
    <property type="nucleotide sequence ID" value="NZ_QMFB01000006.1"/>
</dbReference>
<organism evidence="2 3">
    <name type="scientific">Paenibacillus contaminans</name>
    <dbReference type="NCBI Taxonomy" id="450362"/>
    <lineage>
        <taxon>Bacteria</taxon>
        <taxon>Bacillati</taxon>
        <taxon>Bacillota</taxon>
        <taxon>Bacilli</taxon>
        <taxon>Bacillales</taxon>
        <taxon>Paenibacillaceae</taxon>
        <taxon>Paenibacillus</taxon>
    </lineage>
</organism>
<evidence type="ECO:0000256" key="1">
    <source>
        <dbReference type="SAM" id="SignalP"/>
    </source>
</evidence>
<gene>
    <name evidence="2" type="ORF">DQG23_12320</name>
</gene>
<protein>
    <recommendedName>
        <fullName evidence="4">Glycosyl hydrolase-like 10 domain-containing protein</fullName>
    </recommendedName>
</protein>
<reference evidence="2 3" key="1">
    <citation type="journal article" date="2009" name="Int. J. Syst. Evol. Microbiol.">
        <title>Paenibacillus contaminans sp. nov., isolated from a contaminated laboratory plate.</title>
        <authorList>
            <person name="Chou J.H."/>
            <person name="Lee J.H."/>
            <person name="Lin M.C."/>
            <person name="Chang P.S."/>
            <person name="Arun A.B."/>
            <person name="Young C.C."/>
            <person name="Chen W.M."/>
        </authorList>
    </citation>
    <scope>NUCLEOTIDE SEQUENCE [LARGE SCALE GENOMIC DNA]</scope>
    <source>
        <strain evidence="2 3">CKOBP-6</strain>
    </source>
</reference>
<accession>A0A329MLR4</accession>
<proteinExistence type="predicted"/>
<name>A0A329MLR4_9BACL</name>
<dbReference type="Proteomes" id="UP000250369">
    <property type="component" value="Unassembled WGS sequence"/>
</dbReference>
<dbReference type="EMBL" id="QMFB01000006">
    <property type="protein sequence ID" value="RAV20871.1"/>
    <property type="molecule type" value="Genomic_DNA"/>
</dbReference>
<keyword evidence="1" id="KW-0732">Signal</keyword>
<evidence type="ECO:0000313" key="2">
    <source>
        <dbReference type="EMBL" id="RAV20871.1"/>
    </source>
</evidence>
<evidence type="ECO:0008006" key="4">
    <source>
        <dbReference type="Google" id="ProtNLM"/>
    </source>
</evidence>
<keyword evidence="3" id="KW-1185">Reference proteome</keyword>